<gene>
    <name evidence="5" type="ORF">LKD81_15230</name>
</gene>
<evidence type="ECO:0000256" key="3">
    <source>
        <dbReference type="SAM" id="MobiDB-lite"/>
    </source>
</evidence>
<protein>
    <submittedName>
        <fullName evidence="5">Polysaccharide deacetylase family protein</fullName>
    </submittedName>
</protein>
<evidence type="ECO:0000256" key="2">
    <source>
        <dbReference type="ARBA" id="ARBA00022729"/>
    </source>
</evidence>
<evidence type="ECO:0000313" key="6">
    <source>
        <dbReference type="Proteomes" id="UP001198182"/>
    </source>
</evidence>
<dbReference type="EMBL" id="JAJEQR010000061">
    <property type="protein sequence ID" value="MCC2232326.1"/>
    <property type="molecule type" value="Genomic_DNA"/>
</dbReference>
<dbReference type="PANTHER" id="PTHR34216:SF3">
    <property type="entry name" value="POLY-BETA-1,6-N-ACETYL-D-GLUCOSAMINE N-DEACETYLASE"/>
    <property type="match status" value="1"/>
</dbReference>
<sequence length="518" mass="57982">MSEEKAMPAESRQNERKEKEKAMARGYETARGRRKKRRRRNAMIKRILLILILLVLIVGVAYAVVKIIGGGKKTEDNSVSFSAAESGASSAVDESTDAAETTAAGEEKTSVMEQADLMAAGYDYDGAIALLQTIPGYESDADITAAIQNYEATKATCVAVDVDKVPHIFYHSLVNDPSKAFSEEVMGSQAAGFNAWMTTVEEFDKITQQMYDNGYVFVRLRDLVVETTDEDGNVHFEKNTNLMLPPDKKAVVLSVDDLSYYHAYEAASYPDKLVLDENGNVKCHYVDASGNESVGDYDVVPRLNTFLNEHPDGAYKGARGLIALTGYNGVFGYRTDIDYKVKEHLQDNQKAWLDAHPDFNYEQDIEDAKVIAQALKDEGWEFASHTWGHLSVTQKTAEQLAVDNEKWVNTVQNIVGPVDTIIFAHGNDIGTWQDYTMDNDKYAYYKSVGYNFFCNVDGSQEYWVQIRDQYVRQGRINLDGYSLYKATQGGMEFLKKMFDPMDVFDTRRPTPVVANGQG</sequence>
<keyword evidence="6" id="KW-1185">Reference proteome</keyword>
<dbReference type="GO" id="GO:0016810">
    <property type="term" value="F:hydrolase activity, acting on carbon-nitrogen (but not peptide) bonds"/>
    <property type="evidence" value="ECO:0007669"/>
    <property type="project" value="InterPro"/>
</dbReference>
<dbReference type="InterPro" id="IPR002509">
    <property type="entry name" value="NODB_dom"/>
</dbReference>
<dbReference type="SUPFAM" id="SSF88713">
    <property type="entry name" value="Glycoside hydrolase/deacetylase"/>
    <property type="match status" value="1"/>
</dbReference>
<dbReference type="InterPro" id="IPR051398">
    <property type="entry name" value="Polysacch_Deacetylase"/>
</dbReference>
<keyword evidence="2" id="KW-0732">Signal</keyword>
<reference evidence="5" key="1">
    <citation type="submission" date="2021-10" db="EMBL/GenBank/DDBJ databases">
        <title>Anaerobic single-cell dispensing facilitates the cultivation of human gut bacteria.</title>
        <authorList>
            <person name="Afrizal A."/>
        </authorList>
    </citation>
    <scope>NUCLEOTIDE SEQUENCE</scope>
    <source>
        <strain evidence="5">CLA-AA-H215</strain>
    </source>
</reference>
<dbReference type="GO" id="GO:0005975">
    <property type="term" value="P:carbohydrate metabolic process"/>
    <property type="evidence" value="ECO:0007669"/>
    <property type="project" value="InterPro"/>
</dbReference>
<dbReference type="InterPro" id="IPR011330">
    <property type="entry name" value="Glyco_hydro/deAcase_b/a-brl"/>
</dbReference>
<dbReference type="Pfam" id="PF01522">
    <property type="entry name" value="Polysacc_deac_1"/>
    <property type="match status" value="1"/>
</dbReference>
<evidence type="ECO:0000259" key="4">
    <source>
        <dbReference type="Pfam" id="PF01522"/>
    </source>
</evidence>
<organism evidence="5 6">
    <name type="scientific">Hominifimenecus microfluidus</name>
    <dbReference type="NCBI Taxonomy" id="2885348"/>
    <lineage>
        <taxon>Bacteria</taxon>
        <taxon>Bacillati</taxon>
        <taxon>Bacillota</taxon>
        <taxon>Clostridia</taxon>
        <taxon>Lachnospirales</taxon>
        <taxon>Lachnospiraceae</taxon>
        <taxon>Hominifimenecus</taxon>
    </lineage>
</organism>
<evidence type="ECO:0000313" key="5">
    <source>
        <dbReference type="EMBL" id="MCC2232326.1"/>
    </source>
</evidence>
<feature type="domain" description="NodB homology" evidence="4">
    <location>
        <begin position="359"/>
        <end position="424"/>
    </location>
</feature>
<evidence type="ECO:0000256" key="1">
    <source>
        <dbReference type="ARBA" id="ARBA00004613"/>
    </source>
</evidence>
<feature type="compositionally biased region" description="Basic and acidic residues" evidence="3">
    <location>
        <begin position="1"/>
        <end position="31"/>
    </location>
</feature>
<accession>A0AAE3EC65</accession>
<dbReference type="Proteomes" id="UP001198182">
    <property type="component" value="Unassembled WGS sequence"/>
</dbReference>
<feature type="region of interest" description="Disordered" evidence="3">
    <location>
        <begin position="1"/>
        <end position="35"/>
    </location>
</feature>
<dbReference type="RefSeq" id="WP_308454733.1">
    <property type="nucleotide sequence ID" value="NZ_JAJEQR010000061.1"/>
</dbReference>
<dbReference type="AlphaFoldDB" id="A0AAE3EC65"/>
<comment type="caution">
    <text evidence="5">The sequence shown here is derived from an EMBL/GenBank/DDBJ whole genome shotgun (WGS) entry which is preliminary data.</text>
</comment>
<proteinExistence type="predicted"/>
<dbReference type="Gene3D" id="3.20.20.370">
    <property type="entry name" value="Glycoside hydrolase/deacetylase"/>
    <property type="match status" value="1"/>
</dbReference>
<dbReference type="PANTHER" id="PTHR34216">
    <property type="match status" value="1"/>
</dbReference>
<dbReference type="GO" id="GO:0005576">
    <property type="term" value="C:extracellular region"/>
    <property type="evidence" value="ECO:0007669"/>
    <property type="project" value="UniProtKB-SubCell"/>
</dbReference>
<name>A0AAE3EC65_9FIRM</name>
<comment type="subcellular location">
    <subcellularLocation>
        <location evidence="1">Secreted</location>
    </subcellularLocation>
</comment>